<comment type="caution">
    <text evidence="7">The sequence shown here is derived from an EMBL/GenBank/DDBJ whole genome shotgun (WGS) entry which is preliminary data.</text>
</comment>
<keyword evidence="4" id="KW-0808">Transferase</keyword>
<dbReference type="PANTHER" id="PTHR45436">
    <property type="entry name" value="SENSOR HISTIDINE KINASE YKOH"/>
    <property type="match status" value="1"/>
</dbReference>
<dbReference type="EC" id="2.7.13.3" evidence="2"/>
<name>A0A918FTI6_9ACTN</name>
<proteinExistence type="predicted"/>
<dbReference type="RefSeq" id="WP_190148952.1">
    <property type="nucleotide sequence ID" value="NZ_BMTL01000007.1"/>
</dbReference>
<evidence type="ECO:0000256" key="1">
    <source>
        <dbReference type="ARBA" id="ARBA00000085"/>
    </source>
</evidence>
<protein>
    <recommendedName>
        <fullName evidence="2">histidine kinase</fullName>
        <ecNumber evidence="2">2.7.13.3</ecNumber>
    </recommendedName>
</protein>
<organism evidence="7 8">
    <name type="scientific">Streptomyces humidus</name>
    <dbReference type="NCBI Taxonomy" id="52259"/>
    <lineage>
        <taxon>Bacteria</taxon>
        <taxon>Bacillati</taxon>
        <taxon>Actinomycetota</taxon>
        <taxon>Actinomycetes</taxon>
        <taxon>Kitasatosporales</taxon>
        <taxon>Streptomycetaceae</taxon>
        <taxon>Streptomyces</taxon>
    </lineage>
</organism>
<dbReference type="InterPro" id="IPR050428">
    <property type="entry name" value="TCS_sensor_his_kinase"/>
</dbReference>
<dbReference type="SUPFAM" id="SSF55874">
    <property type="entry name" value="ATPase domain of HSP90 chaperone/DNA topoisomerase II/histidine kinase"/>
    <property type="match status" value="1"/>
</dbReference>
<evidence type="ECO:0000256" key="2">
    <source>
        <dbReference type="ARBA" id="ARBA00012438"/>
    </source>
</evidence>
<feature type="compositionally biased region" description="Low complexity" evidence="6">
    <location>
        <begin position="402"/>
        <end position="411"/>
    </location>
</feature>
<gene>
    <name evidence="7" type="ORF">GCM10010269_20610</name>
</gene>
<evidence type="ECO:0000313" key="8">
    <source>
        <dbReference type="Proteomes" id="UP000606194"/>
    </source>
</evidence>
<dbReference type="EMBL" id="BMTL01000007">
    <property type="protein sequence ID" value="GGR81324.1"/>
    <property type="molecule type" value="Genomic_DNA"/>
</dbReference>
<evidence type="ECO:0000313" key="7">
    <source>
        <dbReference type="EMBL" id="GGR81324.1"/>
    </source>
</evidence>
<dbReference type="Gene3D" id="3.30.565.10">
    <property type="entry name" value="Histidine kinase-like ATPase, C-terminal domain"/>
    <property type="match status" value="1"/>
</dbReference>
<evidence type="ECO:0000256" key="3">
    <source>
        <dbReference type="ARBA" id="ARBA00022553"/>
    </source>
</evidence>
<reference evidence="7" key="1">
    <citation type="journal article" date="2014" name="Int. J. Syst. Evol. Microbiol.">
        <title>Complete genome sequence of Corynebacterium casei LMG S-19264T (=DSM 44701T), isolated from a smear-ripened cheese.</title>
        <authorList>
            <consortium name="US DOE Joint Genome Institute (JGI-PGF)"/>
            <person name="Walter F."/>
            <person name="Albersmeier A."/>
            <person name="Kalinowski J."/>
            <person name="Ruckert C."/>
        </authorList>
    </citation>
    <scope>NUCLEOTIDE SEQUENCE</scope>
    <source>
        <strain evidence="7">JCM 4386</strain>
    </source>
</reference>
<dbReference type="PANTHER" id="PTHR45436:SF5">
    <property type="entry name" value="SENSOR HISTIDINE KINASE TRCS"/>
    <property type="match status" value="1"/>
</dbReference>
<comment type="catalytic activity">
    <reaction evidence="1">
        <text>ATP + protein L-histidine = ADP + protein N-phospho-L-histidine.</text>
        <dbReference type="EC" id="2.7.13.3"/>
    </reaction>
</comment>
<dbReference type="GO" id="GO:0000160">
    <property type="term" value="P:phosphorelay signal transduction system"/>
    <property type="evidence" value="ECO:0007669"/>
    <property type="project" value="TreeGrafter"/>
</dbReference>
<dbReference type="AlphaFoldDB" id="A0A918FTI6"/>
<accession>A0A918FTI6</accession>
<dbReference type="GO" id="GO:0005886">
    <property type="term" value="C:plasma membrane"/>
    <property type="evidence" value="ECO:0007669"/>
    <property type="project" value="TreeGrafter"/>
</dbReference>
<keyword evidence="8" id="KW-1185">Reference proteome</keyword>
<keyword evidence="5" id="KW-0418">Kinase</keyword>
<evidence type="ECO:0000256" key="4">
    <source>
        <dbReference type="ARBA" id="ARBA00022679"/>
    </source>
</evidence>
<evidence type="ECO:0000256" key="5">
    <source>
        <dbReference type="ARBA" id="ARBA00022777"/>
    </source>
</evidence>
<dbReference type="InterPro" id="IPR036890">
    <property type="entry name" value="HATPase_C_sf"/>
</dbReference>
<dbReference type="GO" id="GO:0004673">
    <property type="term" value="F:protein histidine kinase activity"/>
    <property type="evidence" value="ECO:0007669"/>
    <property type="project" value="UniProtKB-EC"/>
</dbReference>
<keyword evidence="3" id="KW-0597">Phosphoprotein</keyword>
<feature type="compositionally biased region" description="Basic and acidic residues" evidence="6">
    <location>
        <begin position="427"/>
        <end position="444"/>
    </location>
</feature>
<dbReference type="Proteomes" id="UP000606194">
    <property type="component" value="Unassembled WGS sequence"/>
</dbReference>
<evidence type="ECO:0000256" key="6">
    <source>
        <dbReference type="SAM" id="MobiDB-lite"/>
    </source>
</evidence>
<reference evidence="7" key="2">
    <citation type="submission" date="2020-09" db="EMBL/GenBank/DDBJ databases">
        <authorList>
            <person name="Sun Q."/>
            <person name="Ohkuma M."/>
        </authorList>
    </citation>
    <scope>NUCLEOTIDE SEQUENCE</scope>
    <source>
        <strain evidence="7">JCM 4386</strain>
    </source>
</reference>
<sequence length="444" mass="47908">MLDSLVTATALLGGGFATTSVGLIVQARRKRALAARVKPLEAQRDSALAYAGAVEAESKYFAEVRMPALVDALARGHRGVPVPGLSQERLAGSPIDHGHQTVMGLLQEALTVTRDQIGLSARSSVRDIIDEAQTHLHRCQLNVVEEMDRYPQGTTYHQSLMGFDHLVTQALHTLQRTRILAGSWPGLQRADCTFGEVVESARGRINAYLRVSYTYEPGSGETWLEGRVVEPVTVALTELLSNATAYSDGKVFVEVQAFQTGFCIVVDDGGLNMNAYQREEAARQLSRHTVLDVTALQDTRQLGFAVIGRLAGEYGFAADVTSTSPYGGVRAVLRIPRELFGHGPTAEETQAERRAAASRTPGHASAPPTEAPAEGDQADRRGEPSDGSVLPQRRRRSPRPTAPVVTGAPAPAEDPEAFTQGFAHLAETIRDHESSPTEGEQFRA</sequence>
<feature type="region of interest" description="Disordered" evidence="6">
    <location>
        <begin position="341"/>
        <end position="444"/>
    </location>
</feature>